<dbReference type="OrthoDB" id="10596223at2759"/>
<reference evidence="1" key="1">
    <citation type="submission" date="2021-02" db="EMBL/GenBank/DDBJ databases">
        <authorList>
            <person name="Dougan E. K."/>
            <person name="Rhodes N."/>
            <person name="Thang M."/>
            <person name="Chan C."/>
        </authorList>
    </citation>
    <scope>NUCLEOTIDE SEQUENCE</scope>
</reference>
<dbReference type="EMBL" id="CAJNJA010049033">
    <property type="protein sequence ID" value="CAE7835336.1"/>
    <property type="molecule type" value="Genomic_DNA"/>
</dbReference>
<dbReference type="Proteomes" id="UP000601435">
    <property type="component" value="Unassembled WGS sequence"/>
</dbReference>
<gene>
    <name evidence="1" type="ORF">SNEC2469_LOCUS25093</name>
</gene>
<accession>A0A812ZNB9</accession>
<name>A0A812ZNB9_9DINO</name>
<keyword evidence="2" id="KW-1185">Reference proteome</keyword>
<comment type="caution">
    <text evidence="1">The sequence shown here is derived from an EMBL/GenBank/DDBJ whole genome shotgun (WGS) entry which is preliminary data.</text>
</comment>
<dbReference type="SUPFAM" id="SSF75304">
    <property type="entry name" value="Amidase signature (AS) enzymes"/>
    <property type="match status" value="1"/>
</dbReference>
<protein>
    <submittedName>
        <fullName evidence="1">Uncharacterized protein</fullName>
    </submittedName>
</protein>
<dbReference type="Gene3D" id="3.90.1300.10">
    <property type="entry name" value="Amidase signature (AS) domain"/>
    <property type="match status" value="1"/>
</dbReference>
<dbReference type="AlphaFoldDB" id="A0A812ZNB9"/>
<feature type="non-terminal residue" evidence="1">
    <location>
        <position position="89"/>
    </location>
</feature>
<evidence type="ECO:0000313" key="2">
    <source>
        <dbReference type="Proteomes" id="UP000601435"/>
    </source>
</evidence>
<organism evidence="1 2">
    <name type="scientific">Symbiodinium necroappetens</name>
    <dbReference type="NCBI Taxonomy" id="1628268"/>
    <lineage>
        <taxon>Eukaryota</taxon>
        <taxon>Sar</taxon>
        <taxon>Alveolata</taxon>
        <taxon>Dinophyceae</taxon>
        <taxon>Suessiales</taxon>
        <taxon>Symbiodiniaceae</taxon>
        <taxon>Symbiodinium</taxon>
    </lineage>
</organism>
<sequence>DFTFPRPCPAVRRALREAVLALEGLGHEVVPFEPHSDGVVTREMYWDLNTSFYISAGPYVDSECVRVYVRGQGRLRSRQMRGKNWQMTL</sequence>
<evidence type="ECO:0000313" key="1">
    <source>
        <dbReference type="EMBL" id="CAE7835336.1"/>
    </source>
</evidence>
<dbReference type="InterPro" id="IPR036928">
    <property type="entry name" value="AS_sf"/>
</dbReference>
<proteinExistence type="predicted"/>